<organism evidence="1 2">
    <name type="scientific">Hepatospora eriocheir</name>
    <dbReference type="NCBI Taxonomy" id="1081669"/>
    <lineage>
        <taxon>Eukaryota</taxon>
        <taxon>Fungi</taxon>
        <taxon>Fungi incertae sedis</taxon>
        <taxon>Microsporidia</taxon>
        <taxon>Hepatosporidae</taxon>
        <taxon>Hepatospora</taxon>
    </lineage>
</organism>
<gene>
    <name evidence="1" type="ORF">A0H76_2549</name>
</gene>
<name>A0A1X0QJQ5_9MICR</name>
<reference evidence="1 2" key="1">
    <citation type="journal article" date="2017" name="Environ. Microbiol.">
        <title>Decay of the glycolytic pathway and adaptation to intranuclear parasitism within Enterocytozoonidae microsporidia.</title>
        <authorList>
            <person name="Wiredu Boakye D."/>
            <person name="Jaroenlak P."/>
            <person name="Prachumwat A."/>
            <person name="Williams T.A."/>
            <person name="Bateman K.S."/>
            <person name="Itsathitphaisarn O."/>
            <person name="Sritunyalucksana K."/>
            <person name="Paszkiewicz K.H."/>
            <person name="Moore K.A."/>
            <person name="Stentiford G.D."/>
            <person name="Williams B.A."/>
        </authorList>
    </citation>
    <scope>NUCLEOTIDE SEQUENCE [LARGE SCALE GENOMIC DNA]</scope>
    <source>
        <strain evidence="2">canceri</strain>
    </source>
</reference>
<comment type="caution">
    <text evidence="1">The sequence shown here is derived from an EMBL/GenBank/DDBJ whole genome shotgun (WGS) entry which is preliminary data.</text>
</comment>
<proteinExistence type="predicted"/>
<protein>
    <submittedName>
        <fullName evidence="1">Uncharacterized protein</fullName>
    </submittedName>
</protein>
<evidence type="ECO:0000313" key="1">
    <source>
        <dbReference type="EMBL" id="ORD99991.1"/>
    </source>
</evidence>
<accession>A0A1X0QJQ5</accession>
<dbReference type="EMBL" id="LTAI01000081">
    <property type="protein sequence ID" value="ORD99991.1"/>
    <property type="molecule type" value="Genomic_DNA"/>
</dbReference>
<sequence length="115" mass="13285">MLETECPRFTMKLKMKAGSNYNKEYNINNKGDSNNKNKQYDNYKNNYARGIKEVEREREDSLIEDCITGEDDCHIKTVTCGKRDDDNKSQVEINEENIVALIDIGAKVLIIRTDC</sequence>
<dbReference type="VEuPathDB" id="MicrosporidiaDB:A0H76_2549"/>
<dbReference type="Proteomes" id="UP000192501">
    <property type="component" value="Unassembled WGS sequence"/>
</dbReference>
<evidence type="ECO:0000313" key="2">
    <source>
        <dbReference type="Proteomes" id="UP000192501"/>
    </source>
</evidence>
<dbReference type="AlphaFoldDB" id="A0A1X0QJQ5"/>